<sequence length="184" mass="20524">MDNQVTTHPDTHPTPVDALRGQIRPQDEQPDPEEQTQAREDNPQYLPQVSEKRLSRGELTRQRVVDALADPRNHGKTQEEIGKLVGITGRMIRNYLSPALLREVRALYHENHVPTALLDVDKAMLTKASKGFDVPAAKLMYQRFDGMGDKDAFDQAPLEINIIARGDAGTAAAGVRIRARRGIK</sequence>
<proteinExistence type="predicted"/>
<dbReference type="Gene3D" id="1.10.10.60">
    <property type="entry name" value="Homeodomain-like"/>
    <property type="match status" value="1"/>
</dbReference>
<name>A0A0F9GHN6_9ZZZZ</name>
<gene>
    <name evidence="2" type="ORF">LCGC14_2182450</name>
</gene>
<reference evidence="2" key="1">
    <citation type="journal article" date="2015" name="Nature">
        <title>Complex archaea that bridge the gap between prokaryotes and eukaryotes.</title>
        <authorList>
            <person name="Spang A."/>
            <person name="Saw J.H."/>
            <person name="Jorgensen S.L."/>
            <person name="Zaremba-Niedzwiedzka K."/>
            <person name="Martijn J."/>
            <person name="Lind A.E."/>
            <person name="van Eijk R."/>
            <person name="Schleper C."/>
            <person name="Guy L."/>
            <person name="Ettema T.J."/>
        </authorList>
    </citation>
    <scope>NUCLEOTIDE SEQUENCE</scope>
</reference>
<feature type="compositionally biased region" description="Low complexity" evidence="1">
    <location>
        <begin position="1"/>
        <end position="17"/>
    </location>
</feature>
<accession>A0A0F9GHN6</accession>
<organism evidence="2">
    <name type="scientific">marine sediment metagenome</name>
    <dbReference type="NCBI Taxonomy" id="412755"/>
    <lineage>
        <taxon>unclassified sequences</taxon>
        <taxon>metagenomes</taxon>
        <taxon>ecological metagenomes</taxon>
    </lineage>
</organism>
<dbReference type="AlphaFoldDB" id="A0A0F9GHN6"/>
<dbReference type="EMBL" id="LAZR01028403">
    <property type="protein sequence ID" value="KKL62712.1"/>
    <property type="molecule type" value="Genomic_DNA"/>
</dbReference>
<feature type="region of interest" description="Disordered" evidence="1">
    <location>
        <begin position="1"/>
        <end position="58"/>
    </location>
</feature>
<comment type="caution">
    <text evidence="2">The sequence shown here is derived from an EMBL/GenBank/DDBJ whole genome shotgun (WGS) entry which is preliminary data.</text>
</comment>
<evidence type="ECO:0000313" key="2">
    <source>
        <dbReference type="EMBL" id="KKL62712.1"/>
    </source>
</evidence>
<evidence type="ECO:0000256" key="1">
    <source>
        <dbReference type="SAM" id="MobiDB-lite"/>
    </source>
</evidence>
<protein>
    <submittedName>
        <fullName evidence="2">Uncharacterized protein</fullName>
    </submittedName>
</protein>